<sequence>MQRFKLQAPVAFAALLLVLALLRRYVFHQGSQIMSSELSTSFYVSTCPDLPQIVRSVIHSEFSNNSRSAASILKLHFQDCFAGGCDGSLLLQRGDGRSAKGLKTINNVKRAVETSCPATVSCADILALSARESVIALGGPSWTVEFGRRDSPATVAAAMEAIPSPNLTATQLIERFQRRGLSKRDLVALSGGHSIGQAQCSAFSARLFNGTPGDSIDRAFKSRLEKNCPPTAPDRLTNLDPSPTTFDNLYFRALLANQSLLFSDQQLLQSDLVGFVKEFAANQQTFFTAFAAGMIKMGKALANHRRAW</sequence>
<comment type="similarity">
    <text evidence="2">Belongs to the peroxidase family. Ascorbate peroxidase subfamily.</text>
</comment>
<evidence type="ECO:0000256" key="1">
    <source>
        <dbReference type="ARBA" id="ARBA00000189"/>
    </source>
</evidence>
<keyword evidence="6 12" id="KW-0560">Oxidoreductase</keyword>
<feature type="binding site" evidence="10">
    <location>
        <position position="88"/>
    </location>
    <ligand>
        <name>Ca(2+)</name>
        <dbReference type="ChEBI" id="CHEBI:29108"/>
        <label>1</label>
    </ligand>
</feature>
<dbReference type="FunFam" id="1.10.420.10:FF:000001">
    <property type="entry name" value="Peroxidase"/>
    <property type="match status" value="1"/>
</dbReference>
<feature type="binding site" description="axial binding residue" evidence="10">
    <location>
        <position position="193"/>
    </location>
    <ligand>
        <name>heme b</name>
        <dbReference type="ChEBI" id="CHEBI:60344"/>
    </ligand>
    <ligandPart>
        <name>Fe</name>
        <dbReference type="ChEBI" id="CHEBI:18248"/>
    </ligandPart>
</feature>
<organism evidence="15">
    <name type="scientific">Selaginella moellendorffii</name>
    <name type="common">Spikemoss</name>
    <dbReference type="NCBI Taxonomy" id="88036"/>
    <lineage>
        <taxon>Eukaryota</taxon>
        <taxon>Viridiplantae</taxon>
        <taxon>Streptophyta</taxon>
        <taxon>Embryophyta</taxon>
        <taxon>Tracheophyta</taxon>
        <taxon>Lycopodiopsida</taxon>
        <taxon>Selaginellales</taxon>
        <taxon>Selaginellaceae</taxon>
        <taxon>Selaginella</taxon>
    </lineage>
</organism>
<dbReference type="Pfam" id="PF00141">
    <property type="entry name" value="peroxidase"/>
    <property type="match status" value="1"/>
</dbReference>
<dbReference type="Proteomes" id="UP000001514">
    <property type="component" value="Unassembled WGS sequence"/>
</dbReference>
<dbReference type="PROSITE" id="PS50873">
    <property type="entry name" value="PEROXIDASE_4"/>
    <property type="match status" value="1"/>
</dbReference>
<feature type="binding site" evidence="9">
    <location>
        <position position="163"/>
    </location>
    <ligand>
        <name>substrate</name>
    </ligand>
</feature>
<feature type="binding site" evidence="10">
    <location>
        <position position="86"/>
    </location>
    <ligand>
        <name>Ca(2+)</name>
        <dbReference type="ChEBI" id="CHEBI:29108"/>
        <label>1</label>
    </ligand>
</feature>
<comment type="catalytic activity">
    <reaction evidence="1 12">
        <text>2 a phenolic donor + H2O2 = 2 a phenolic radical donor + 2 H2O</text>
        <dbReference type="Rhea" id="RHEA:56136"/>
        <dbReference type="ChEBI" id="CHEBI:15377"/>
        <dbReference type="ChEBI" id="CHEBI:16240"/>
        <dbReference type="ChEBI" id="CHEBI:139520"/>
        <dbReference type="ChEBI" id="CHEBI:139521"/>
        <dbReference type="EC" id="1.11.1.7"/>
    </reaction>
</comment>
<feature type="disulfide bond" evidence="11">
    <location>
        <begin position="47"/>
        <end position="116"/>
    </location>
</feature>
<dbReference type="GO" id="GO:0140825">
    <property type="term" value="F:lactoperoxidase activity"/>
    <property type="evidence" value="ECO:0007669"/>
    <property type="project" value="UniProtKB-EC"/>
</dbReference>
<keyword evidence="10 12" id="KW-0106">Calcium</keyword>
<evidence type="ECO:0000256" key="6">
    <source>
        <dbReference type="ARBA" id="ARBA00023002"/>
    </source>
</evidence>
<dbReference type="CDD" id="cd00693">
    <property type="entry name" value="secretory_peroxidase"/>
    <property type="match status" value="1"/>
</dbReference>
<dbReference type="Gene3D" id="1.10.520.10">
    <property type="match status" value="1"/>
</dbReference>
<dbReference type="InParanoid" id="D8SEE2"/>
<dbReference type="GO" id="GO:0042744">
    <property type="term" value="P:hydrogen peroxide catabolic process"/>
    <property type="evidence" value="ECO:0007669"/>
    <property type="project" value="UniProtKB-KW"/>
</dbReference>
<evidence type="ECO:0000256" key="5">
    <source>
        <dbReference type="ARBA" id="ARBA00022723"/>
    </source>
</evidence>
<keyword evidence="5 10" id="KW-0479">Metal-binding</keyword>
<dbReference type="EMBL" id="GL377615">
    <property type="protein sequence ID" value="EFJ17190.1"/>
    <property type="molecule type" value="Genomic_DNA"/>
</dbReference>
<reference evidence="14 15" key="1">
    <citation type="journal article" date="2011" name="Science">
        <title>The Selaginella genome identifies genetic changes associated with the evolution of vascular plants.</title>
        <authorList>
            <person name="Banks J.A."/>
            <person name="Nishiyama T."/>
            <person name="Hasebe M."/>
            <person name="Bowman J.L."/>
            <person name="Gribskov M."/>
            <person name="dePamphilis C."/>
            <person name="Albert V.A."/>
            <person name="Aono N."/>
            <person name="Aoyama T."/>
            <person name="Ambrose B.A."/>
            <person name="Ashton N.W."/>
            <person name="Axtell M.J."/>
            <person name="Barker E."/>
            <person name="Barker M.S."/>
            <person name="Bennetzen J.L."/>
            <person name="Bonawitz N.D."/>
            <person name="Chapple C."/>
            <person name="Cheng C."/>
            <person name="Correa L.G."/>
            <person name="Dacre M."/>
            <person name="DeBarry J."/>
            <person name="Dreyer I."/>
            <person name="Elias M."/>
            <person name="Engstrom E.M."/>
            <person name="Estelle M."/>
            <person name="Feng L."/>
            <person name="Finet C."/>
            <person name="Floyd S.K."/>
            <person name="Frommer W.B."/>
            <person name="Fujita T."/>
            <person name="Gramzow L."/>
            <person name="Gutensohn M."/>
            <person name="Harholt J."/>
            <person name="Hattori M."/>
            <person name="Heyl A."/>
            <person name="Hirai T."/>
            <person name="Hiwatashi Y."/>
            <person name="Ishikawa M."/>
            <person name="Iwata M."/>
            <person name="Karol K.G."/>
            <person name="Koehler B."/>
            <person name="Kolukisaoglu U."/>
            <person name="Kubo M."/>
            <person name="Kurata T."/>
            <person name="Lalonde S."/>
            <person name="Li K."/>
            <person name="Li Y."/>
            <person name="Litt A."/>
            <person name="Lyons E."/>
            <person name="Manning G."/>
            <person name="Maruyama T."/>
            <person name="Michael T.P."/>
            <person name="Mikami K."/>
            <person name="Miyazaki S."/>
            <person name="Morinaga S."/>
            <person name="Murata T."/>
            <person name="Mueller-Roeber B."/>
            <person name="Nelson D.R."/>
            <person name="Obara M."/>
            <person name="Oguri Y."/>
            <person name="Olmstead R.G."/>
            <person name="Onodera N."/>
            <person name="Petersen B.L."/>
            <person name="Pils B."/>
            <person name="Prigge M."/>
            <person name="Rensing S.A."/>
            <person name="Riano-Pachon D.M."/>
            <person name="Roberts A.W."/>
            <person name="Sato Y."/>
            <person name="Scheller H.V."/>
            <person name="Schulz B."/>
            <person name="Schulz C."/>
            <person name="Shakirov E.V."/>
            <person name="Shibagaki N."/>
            <person name="Shinohara N."/>
            <person name="Shippen D.E."/>
            <person name="Soerensen I."/>
            <person name="Sotooka R."/>
            <person name="Sugimoto N."/>
            <person name="Sugita M."/>
            <person name="Sumikawa N."/>
            <person name="Tanurdzic M."/>
            <person name="Theissen G."/>
            <person name="Ulvskov P."/>
            <person name="Wakazuki S."/>
            <person name="Weng J.K."/>
            <person name="Willats W.W."/>
            <person name="Wipf D."/>
            <person name="Wolf P.G."/>
            <person name="Yang L."/>
            <person name="Zimmer A.D."/>
            <person name="Zhu Q."/>
            <person name="Mitros T."/>
            <person name="Hellsten U."/>
            <person name="Loque D."/>
            <person name="Otillar R."/>
            <person name="Salamov A."/>
            <person name="Schmutz J."/>
            <person name="Shapiro H."/>
            <person name="Lindquist E."/>
            <person name="Lucas S."/>
            <person name="Rokhsar D."/>
            <person name="Grigoriev I.V."/>
        </authorList>
    </citation>
    <scope>NUCLEOTIDE SEQUENCE [LARGE SCALE GENOMIC DNA]</scope>
</reference>
<proteinExistence type="inferred from homology"/>
<keyword evidence="3 12" id="KW-0575">Peroxidase</keyword>
<dbReference type="InterPro" id="IPR019793">
    <property type="entry name" value="Peroxidases_heam-ligand_BS"/>
</dbReference>
<comment type="function">
    <text evidence="12">Removal of H(2)O(2), oxidation of toxic reductants, biosynthesis and degradation of lignin, suberization, auxin catabolism, response to environmental stresses such as wounding, pathogen attack and oxidative stress.</text>
</comment>
<dbReference type="GO" id="GO:0009505">
    <property type="term" value="C:plant-type cell wall"/>
    <property type="evidence" value="ECO:0000318"/>
    <property type="project" value="GO_Central"/>
</dbReference>
<comment type="similarity">
    <text evidence="12">Belongs to the peroxidase family. Classical plant (class III) peroxidase subfamily.</text>
</comment>
<dbReference type="OMA" id="GFYAETC"/>
<comment type="cofactor">
    <cofactor evidence="10 12">
        <name>heme b</name>
        <dbReference type="ChEBI" id="CHEBI:60344"/>
    </cofactor>
    <text evidence="10 12">Binds 1 heme b (iron(II)-protoporphyrin IX) group per subunit.</text>
</comment>
<evidence type="ECO:0000313" key="14">
    <source>
        <dbReference type="EMBL" id="EFJ17190.1"/>
    </source>
</evidence>
<dbReference type="PROSITE" id="PS00435">
    <property type="entry name" value="PEROXIDASE_1"/>
    <property type="match status" value="1"/>
</dbReference>
<feature type="binding site" evidence="10">
    <location>
        <position position="79"/>
    </location>
    <ligand>
        <name>Ca(2+)</name>
        <dbReference type="ChEBI" id="CHEBI:29108"/>
        <label>1</label>
    </ligand>
</feature>
<gene>
    <name evidence="14" type="ORF">SELMODRAFT_421222</name>
</gene>
<dbReference type="EC" id="1.11.1.7" evidence="12"/>
<comment type="cofactor">
    <cofactor evidence="10 12">
        <name>Ca(2+)</name>
        <dbReference type="ChEBI" id="CHEBI:29108"/>
    </cofactor>
    <text evidence="10 12">Binds 2 calcium ions per subunit.</text>
</comment>
<dbReference type="InterPro" id="IPR033905">
    <property type="entry name" value="Secretory_peroxidase"/>
</dbReference>
<dbReference type="InterPro" id="IPR002016">
    <property type="entry name" value="Haem_peroxidase"/>
</dbReference>
<dbReference type="InterPro" id="IPR010255">
    <property type="entry name" value="Haem_peroxidase_sf"/>
</dbReference>
<protein>
    <recommendedName>
        <fullName evidence="12">Peroxidase</fullName>
        <ecNumber evidence="12">1.11.1.7</ecNumber>
    </recommendedName>
</protein>
<feature type="disulfide bond" evidence="11">
    <location>
        <begin position="200"/>
        <end position="228"/>
    </location>
</feature>
<keyword evidence="4 12" id="KW-0349">Heme</keyword>
<evidence type="ECO:0000256" key="4">
    <source>
        <dbReference type="ARBA" id="ARBA00022617"/>
    </source>
</evidence>
<dbReference type="HOGENOM" id="CLU_010543_0_3_1"/>
<keyword evidence="8 11" id="KW-1015">Disulfide bond</keyword>
<dbReference type="PANTHER" id="PTHR31388:SF5">
    <property type="entry name" value="PEROXIDASE"/>
    <property type="match status" value="1"/>
</dbReference>
<evidence type="ECO:0000256" key="11">
    <source>
        <dbReference type="PIRSR" id="PIRSR600823-5"/>
    </source>
</evidence>
<dbReference type="GO" id="GO:0046872">
    <property type="term" value="F:metal ion binding"/>
    <property type="evidence" value="ECO:0007669"/>
    <property type="project" value="UniProtKB-UniRule"/>
</dbReference>
<dbReference type="STRING" id="88036.D8SEE2"/>
<dbReference type="AlphaFoldDB" id="D8SEE2"/>
<evidence type="ECO:0000256" key="7">
    <source>
        <dbReference type="ARBA" id="ARBA00023004"/>
    </source>
</evidence>
<dbReference type="PANTHER" id="PTHR31388">
    <property type="entry name" value="PEROXIDASE 72-RELATED"/>
    <property type="match status" value="1"/>
</dbReference>
<feature type="binding site" evidence="10">
    <location>
        <position position="247"/>
    </location>
    <ligand>
        <name>Ca(2+)</name>
        <dbReference type="ChEBI" id="CHEBI:29108"/>
        <label>2</label>
    </ligand>
</feature>
<evidence type="ECO:0000256" key="8">
    <source>
        <dbReference type="ARBA" id="ARBA00023157"/>
    </source>
</evidence>
<dbReference type="GO" id="GO:0005576">
    <property type="term" value="C:extracellular region"/>
    <property type="evidence" value="ECO:0007669"/>
    <property type="project" value="UniProtKB-SubCell"/>
</dbReference>
<accession>D8SEE2</accession>
<dbReference type="GO" id="GO:0006979">
    <property type="term" value="P:response to oxidative stress"/>
    <property type="evidence" value="ECO:0007669"/>
    <property type="project" value="UniProtKB-UniRule"/>
</dbReference>
<evidence type="ECO:0000256" key="10">
    <source>
        <dbReference type="PIRSR" id="PIRSR600823-3"/>
    </source>
</evidence>
<evidence type="ECO:0000256" key="3">
    <source>
        <dbReference type="ARBA" id="ARBA00022559"/>
    </source>
</evidence>
<dbReference type="SUPFAM" id="SSF48113">
    <property type="entry name" value="Heme-dependent peroxidases"/>
    <property type="match status" value="1"/>
</dbReference>
<feature type="binding site" evidence="10">
    <location>
        <position position="240"/>
    </location>
    <ligand>
        <name>Ca(2+)</name>
        <dbReference type="ChEBI" id="CHEBI:29108"/>
        <label>2</label>
    </ligand>
</feature>
<dbReference type="InterPro" id="IPR000823">
    <property type="entry name" value="Peroxidase_pln"/>
</dbReference>
<dbReference type="PRINTS" id="PR00461">
    <property type="entry name" value="PLPEROXIDASE"/>
</dbReference>
<dbReference type="GO" id="GO:0004601">
    <property type="term" value="F:peroxidase activity"/>
    <property type="evidence" value="ECO:0000318"/>
    <property type="project" value="GO_Central"/>
</dbReference>
<dbReference type="GO" id="GO:0020037">
    <property type="term" value="F:heme binding"/>
    <property type="evidence" value="ECO:0007669"/>
    <property type="project" value="UniProtKB-UniRule"/>
</dbReference>
<evidence type="ECO:0000256" key="12">
    <source>
        <dbReference type="RuleBase" id="RU362060"/>
    </source>
</evidence>
<keyword evidence="15" id="KW-1185">Reference proteome</keyword>
<keyword evidence="12" id="KW-0376">Hydrogen peroxide</keyword>
<feature type="disulfide bond" evidence="11">
    <location>
        <begin position="80"/>
        <end position="85"/>
    </location>
</feature>
<name>D8SEE2_SELML</name>
<keyword evidence="7 10" id="KW-0408">Iron</keyword>
<evidence type="ECO:0000256" key="9">
    <source>
        <dbReference type="PIRSR" id="PIRSR600823-2"/>
    </source>
</evidence>
<keyword evidence="12" id="KW-0964">Secreted</keyword>
<feature type="domain" description="Plant heme peroxidase family profile" evidence="13">
    <location>
        <begin position="37"/>
        <end position="299"/>
    </location>
</feature>
<evidence type="ECO:0000259" key="13">
    <source>
        <dbReference type="PROSITE" id="PS50873"/>
    </source>
</evidence>
<dbReference type="Gene3D" id="1.10.420.10">
    <property type="entry name" value="Peroxidase, domain 2"/>
    <property type="match status" value="1"/>
</dbReference>
<feature type="binding site" evidence="10">
    <location>
        <position position="84"/>
    </location>
    <ligand>
        <name>Ca(2+)</name>
        <dbReference type="ChEBI" id="CHEBI:29108"/>
        <label>1</label>
    </ligand>
</feature>
<evidence type="ECO:0000313" key="15">
    <source>
        <dbReference type="Proteomes" id="UP000001514"/>
    </source>
</evidence>
<dbReference type="Gramene" id="EFJ17190">
    <property type="protein sequence ID" value="EFJ17190"/>
    <property type="gene ID" value="SELMODRAFT_421222"/>
</dbReference>
<evidence type="ECO:0000256" key="2">
    <source>
        <dbReference type="ARBA" id="ARBA00006873"/>
    </source>
</evidence>
<comment type="subcellular location">
    <subcellularLocation>
        <location evidence="12">Secreted</location>
    </subcellularLocation>
</comment>
<dbReference type="KEGG" id="smo:SELMODRAFT_421222"/>
<dbReference type="PRINTS" id="PR00458">
    <property type="entry name" value="PEROXIDASE"/>
</dbReference>